<dbReference type="InterPro" id="IPR000485">
    <property type="entry name" value="AsnC-type_HTH_dom"/>
</dbReference>
<dbReference type="Pfam" id="PF13404">
    <property type="entry name" value="HTH_AsnC-type"/>
    <property type="match status" value="2"/>
</dbReference>
<dbReference type="OrthoDB" id="4050641at2"/>
<dbReference type="GO" id="GO:0043565">
    <property type="term" value="F:sequence-specific DNA binding"/>
    <property type="evidence" value="ECO:0007669"/>
    <property type="project" value="InterPro"/>
</dbReference>
<comment type="caution">
    <text evidence="5">The sequence shown here is derived from an EMBL/GenBank/DDBJ whole genome shotgun (WGS) entry which is preliminary data.</text>
</comment>
<dbReference type="GO" id="GO:0043200">
    <property type="term" value="P:response to amino acid"/>
    <property type="evidence" value="ECO:0007669"/>
    <property type="project" value="TreeGrafter"/>
</dbReference>
<dbReference type="InterPro" id="IPR036390">
    <property type="entry name" value="WH_DNA-bd_sf"/>
</dbReference>
<feature type="domain" description="HTH asnC-type" evidence="4">
    <location>
        <begin position="182"/>
        <end position="222"/>
    </location>
</feature>
<dbReference type="AlphaFoldDB" id="A0A2X0KG35"/>
<dbReference type="EMBL" id="QKYN01000034">
    <property type="protein sequence ID" value="RAG86059.1"/>
    <property type="molecule type" value="Genomic_DNA"/>
</dbReference>
<gene>
    <name evidence="5" type="ORF">DN069_08585</name>
</gene>
<dbReference type="SUPFAM" id="SSF54909">
    <property type="entry name" value="Dimeric alpha+beta barrel"/>
    <property type="match status" value="1"/>
</dbReference>
<evidence type="ECO:0000256" key="1">
    <source>
        <dbReference type="ARBA" id="ARBA00023015"/>
    </source>
</evidence>
<dbReference type="RefSeq" id="WP_111500256.1">
    <property type="nucleotide sequence ID" value="NZ_QKYN01000034.1"/>
</dbReference>
<keyword evidence="3" id="KW-0804">Transcription</keyword>
<evidence type="ECO:0000259" key="4">
    <source>
        <dbReference type="PROSITE" id="PS50956"/>
    </source>
</evidence>
<keyword evidence="1" id="KW-0805">Transcription regulation</keyword>
<dbReference type="Gene3D" id="3.30.70.920">
    <property type="match status" value="1"/>
</dbReference>
<reference evidence="5 6" key="1">
    <citation type="submission" date="2018-06" db="EMBL/GenBank/DDBJ databases">
        <title>Streptacidiphilus pinicola sp. nov., isolated from pine grove soil.</title>
        <authorList>
            <person name="Roh S.G."/>
            <person name="Park S."/>
            <person name="Kim M.-K."/>
            <person name="Yun B.-R."/>
            <person name="Park J."/>
            <person name="Kim M.J."/>
            <person name="Kim Y.S."/>
            <person name="Kim S.B."/>
        </authorList>
    </citation>
    <scope>NUCLEOTIDE SEQUENCE [LARGE SCALE GENOMIC DNA]</scope>
    <source>
        <strain evidence="5 6">MMS16-CNU450</strain>
    </source>
</reference>
<protein>
    <submittedName>
        <fullName evidence="5">Lrp/AsnC family transcriptional regulator</fullName>
    </submittedName>
</protein>
<dbReference type="InterPro" id="IPR011008">
    <property type="entry name" value="Dimeric_a/b-barrel"/>
</dbReference>
<dbReference type="Pfam" id="PF01037">
    <property type="entry name" value="AsnC_trans_reg"/>
    <property type="match status" value="1"/>
</dbReference>
<dbReference type="SMART" id="SM00344">
    <property type="entry name" value="HTH_ASNC"/>
    <property type="match status" value="2"/>
</dbReference>
<dbReference type="PANTHER" id="PTHR30154:SF34">
    <property type="entry name" value="TRANSCRIPTIONAL REGULATOR AZLB"/>
    <property type="match status" value="1"/>
</dbReference>
<name>A0A2X0KG35_9ACTN</name>
<evidence type="ECO:0000313" key="6">
    <source>
        <dbReference type="Proteomes" id="UP000248889"/>
    </source>
</evidence>
<evidence type="ECO:0000256" key="3">
    <source>
        <dbReference type="ARBA" id="ARBA00023163"/>
    </source>
</evidence>
<dbReference type="PRINTS" id="PR00033">
    <property type="entry name" value="HTHASNC"/>
</dbReference>
<sequence length="344" mass="36965">MIDELDLALVDALRVAPRAPWSRLAGPLGVDPATLSRRWARLTSDGDAWVTSYPSAERMGVGLTALVAVDCRADAVLAVAQTLAADPQTPTVEVVTGEADVMLTVAALEPGQVTAYVLDRIGKVPGVLRTRTAFVERTLREGSRWREGALDRSQQEAIGAGLGPSVETVPARGGALRRALDDRALLQALGADGRMPFAELAERTGLPATTVRRRVEELRRSGRLVLRCDASPRLNGHSVSTWLWLDVPVRELDAATHWLVELPAVRMCGVVAGATANVVVAVMTHQVADGRRIEAQLGSLFPAARVTARQVILRTTKLVGHLLDAEGRRIGHVPLDPWQNLSLA</sequence>
<accession>A0A2X0KG35</accession>
<dbReference type="InterPro" id="IPR019888">
    <property type="entry name" value="Tscrpt_reg_AsnC-like"/>
</dbReference>
<dbReference type="PANTHER" id="PTHR30154">
    <property type="entry name" value="LEUCINE-RESPONSIVE REGULATORY PROTEIN"/>
    <property type="match status" value="1"/>
</dbReference>
<proteinExistence type="predicted"/>
<dbReference type="GO" id="GO:0005829">
    <property type="term" value="C:cytosol"/>
    <property type="evidence" value="ECO:0007669"/>
    <property type="project" value="TreeGrafter"/>
</dbReference>
<dbReference type="InterPro" id="IPR036388">
    <property type="entry name" value="WH-like_DNA-bd_sf"/>
</dbReference>
<dbReference type="Gene3D" id="1.10.10.10">
    <property type="entry name" value="Winged helix-like DNA-binding domain superfamily/Winged helix DNA-binding domain"/>
    <property type="match status" value="2"/>
</dbReference>
<dbReference type="PROSITE" id="PS50956">
    <property type="entry name" value="HTH_ASNC_2"/>
    <property type="match status" value="1"/>
</dbReference>
<dbReference type="Proteomes" id="UP000248889">
    <property type="component" value="Unassembled WGS sequence"/>
</dbReference>
<evidence type="ECO:0000256" key="2">
    <source>
        <dbReference type="ARBA" id="ARBA00023125"/>
    </source>
</evidence>
<dbReference type="SUPFAM" id="SSF46785">
    <property type="entry name" value="Winged helix' DNA-binding domain"/>
    <property type="match status" value="2"/>
</dbReference>
<keyword evidence="6" id="KW-1185">Reference proteome</keyword>
<evidence type="ECO:0000313" key="5">
    <source>
        <dbReference type="EMBL" id="RAG86059.1"/>
    </source>
</evidence>
<dbReference type="InterPro" id="IPR019887">
    <property type="entry name" value="Tscrpt_reg_AsnC/Lrp_C"/>
</dbReference>
<keyword evidence="2" id="KW-0238">DNA-binding</keyword>
<organism evidence="5 6">
    <name type="scientific">Streptacidiphilus pinicola</name>
    <dbReference type="NCBI Taxonomy" id="2219663"/>
    <lineage>
        <taxon>Bacteria</taxon>
        <taxon>Bacillati</taxon>
        <taxon>Actinomycetota</taxon>
        <taxon>Actinomycetes</taxon>
        <taxon>Kitasatosporales</taxon>
        <taxon>Streptomycetaceae</taxon>
        <taxon>Streptacidiphilus</taxon>
    </lineage>
</organism>